<proteinExistence type="predicted"/>
<dbReference type="Proteomes" id="UP000265341">
    <property type="component" value="Unassembled WGS sequence"/>
</dbReference>
<protein>
    <submittedName>
        <fullName evidence="1">Uncharacterized protein</fullName>
    </submittedName>
</protein>
<evidence type="ECO:0000313" key="2">
    <source>
        <dbReference type="Proteomes" id="UP000265341"/>
    </source>
</evidence>
<accession>A0A399EHF4</accession>
<reference evidence="1 2" key="1">
    <citation type="submission" date="2018-08" db="EMBL/GenBank/DDBJ databases">
        <title>Meiothermus roseus NBRC 110900 genome sequencing project.</title>
        <authorList>
            <person name="Da Costa M.S."/>
            <person name="Albuquerque L."/>
            <person name="Raposo P."/>
            <person name="Froufe H.J.C."/>
            <person name="Barroso C.S."/>
            <person name="Egas C."/>
        </authorList>
    </citation>
    <scope>NUCLEOTIDE SEQUENCE [LARGE SCALE GENOMIC DNA]</scope>
    <source>
        <strain evidence="1 2">NBRC 110900</strain>
    </source>
</reference>
<sequence>MAMVSVGVLGMAQSVGGTARLSAYQPVFELVRMVNALAEMDKVQGLAFDRNQAAALLAKLRPLSLRENLEPAQAAALRKELEALLTPAQSAWVREWLEQQEKMARMRLAQIKSDTKPSFYMFAVPGYLGMVPELQSGKPFNPFKKGPNAARLSNLIQSLEAR</sequence>
<evidence type="ECO:0000313" key="1">
    <source>
        <dbReference type="EMBL" id="RIH82559.1"/>
    </source>
</evidence>
<organism evidence="1 2">
    <name type="scientific">Calidithermus roseus</name>
    <dbReference type="NCBI Taxonomy" id="1644118"/>
    <lineage>
        <taxon>Bacteria</taxon>
        <taxon>Thermotogati</taxon>
        <taxon>Deinococcota</taxon>
        <taxon>Deinococci</taxon>
        <taxon>Thermales</taxon>
        <taxon>Thermaceae</taxon>
        <taxon>Calidithermus</taxon>
    </lineage>
</organism>
<keyword evidence="2" id="KW-1185">Reference proteome</keyword>
<dbReference type="EMBL" id="QWLA01000101">
    <property type="protein sequence ID" value="RIH82559.1"/>
    <property type="molecule type" value="Genomic_DNA"/>
</dbReference>
<gene>
    <name evidence="1" type="ORF">Mrose_03346</name>
</gene>
<comment type="caution">
    <text evidence="1">The sequence shown here is derived from an EMBL/GenBank/DDBJ whole genome shotgun (WGS) entry which is preliminary data.</text>
</comment>
<dbReference type="AlphaFoldDB" id="A0A399EHF4"/>
<name>A0A399EHF4_9DEIN</name>